<dbReference type="AlphaFoldDB" id="A0A2G9GPP0"/>
<name>A0A2G9GPP0_9LAMI</name>
<dbReference type="EMBL" id="NKXS01004170">
    <property type="protein sequence ID" value="PIN07233.1"/>
    <property type="molecule type" value="Genomic_DNA"/>
</dbReference>
<keyword evidence="1" id="KW-0472">Membrane</keyword>
<proteinExistence type="predicted"/>
<evidence type="ECO:0000256" key="1">
    <source>
        <dbReference type="SAM" id="Phobius"/>
    </source>
</evidence>
<keyword evidence="1" id="KW-0812">Transmembrane</keyword>
<gene>
    <name evidence="2" type="ORF">CDL12_20201</name>
</gene>
<organism evidence="2 3">
    <name type="scientific">Handroanthus impetiginosus</name>
    <dbReference type="NCBI Taxonomy" id="429701"/>
    <lineage>
        <taxon>Eukaryota</taxon>
        <taxon>Viridiplantae</taxon>
        <taxon>Streptophyta</taxon>
        <taxon>Embryophyta</taxon>
        <taxon>Tracheophyta</taxon>
        <taxon>Spermatophyta</taxon>
        <taxon>Magnoliopsida</taxon>
        <taxon>eudicotyledons</taxon>
        <taxon>Gunneridae</taxon>
        <taxon>Pentapetalae</taxon>
        <taxon>asterids</taxon>
        <taxon>lamiids</taxon>
        <taxon>Lamiales</taxon>
        <taxon>Bignoniaceae</taxon>
        <taxon>Crescentiina</taxon>
        <taxon>Tabebuia alliance</taxon>
        <taxon>Handroanthus</taxon>
    </lineage>
</organism>
<evidence type="ECO:0000313" key="2">
    <source>
        <dbReference type="EMBL" id="PIN07233.1"/>
    </source>
</evidence>
<feature type="transmembrane region" description="Helical" evidence="1">
    <location>
        <begin position="214"/>
        <end position="235"/>
    </location>
</feature>
<comment type="caution">
    <text evidence="2">The sequence shown here is derived from an EMBL/GenBank/DDBJ whole genome shotgun (WGS) entry which is preliminary data.</text>
</comment>
<accession>A0A2G9GPP0</accession>
<dbReference type="PANTHER" id="PTHR37244">
    <property type="entry name" value="NADP-SPECIFIC GLUTAMATE DEHYDROGENASE"/>
    <property type="match status" value="1"/>
</dbReference>
<protein>
    <submittedName>
        <fullName evidence="2">Uncharacterized protein</fullName>
    </submittedName>
</protein>
<dbReference type="PANTHER" id="PTHR37244:SF1">
    <property type="entry name" value="NADP-SPECIFIC GLUTAMATE DEHYDROGENASE"/>
    <property type="match status" value="1"/>
</dbReference>
<evidence type="ECO:0000313" key="3">
    <source>
        <dbReference type="Proteomes" id="UP000231279"/>
    </source>
</evidence>
<sequence length="249" mass="28331">MCRGFQQNERERLKIKAFSTQLTASCSNSEPYLPDYLTLHYLPRINGSLMEINGSNIRPDSPAFVTLHRVLLKESSKGVIYASRERVAVCEGVRFAIYVGDVKVLKGTFRKDEGENWKMECELDDVVDGVKDAEVSVAAEGQAALMTQKVEMLEDRRRRRRRRRCCQLEEIPEETEDGEYGSDVCRCCECSGEEEMDGGDREVEVEMEMAGVRWAVDVGIWVMCIGVGTVGYLVSRASSSKRFRRKRFI</sequence>
<reference evidence="3" key="1">
    <citation type="journal article" date="2018" name="Gigascience">
        <title>Genome assembly of the Pink Ipe (Handroanthus impetiginosus, Bignoniaceae), a highly valued, ecologically keystone Neotropical timber forest tree.</title>
        <authorList>
            <person name="Silva-Junior O.B."/>
            <person name="Grattapaglia D."/>
            <person name="Novaes E."/>
            <person name="Collevatti R.G."/>
        </authorList>
    </citation>
    <scope>NUCLEOTIDE SEQUENCE [LARGE SCALE GENOMIC DNA]</scope>
    <source>
        <strain evidence="3">cv. UFG-1</strain>
    </source>
</reference>
<dbReference type="Proteomes" id="UP000231279">
    <property type="component" value="Unassembled WGS sequence"/>
</dbReference>
<dbReference type="STRING" id="429701.A0A2G9GPP0"/>
<keyword evidence="1" id="KW-1133">Transmembrane helix</keyword>
<keyword evidence="3" id="KW-1185">Reference proteome</keyword>
<dbReference type="OrthoDB" id="1915921at2759"/>